<evidence type="ECO:0000313" key="4">
    <source>
        <dbReference type="Proteomes" id="UP001057998"/>
    </source>
</evidence>
<feature type="chain" id="PRO_5046761415" evidence="2">
    <location>
        <begin position="22"/>
        <end position="222"/>
    </location>
</feature>
<feature type="region of interest" description="Disordered" evidence="1">
    <location>
        <begin position="54"/>
        <end position="80"/>
    </location>
</feature>
<dbReference type="RefSeq" id="WP_255391997.1">
    <property type="nucleotide sequence ID" value="NZ_CP101509.1"/>
</dbReference>
<feature type="signal peptide" evidence="2">
    <location>
        <begin position="1"/>
        <end position="21"/>
    </location>
</feature>
<dbReference type="EMBL" id="CP101509">
    <property type="protein sequence ID" value="UTV30635.1"/>
    <property type="molecule type" value="Genomic_DNA"/>
</dbReference>
<dbReference type="Gene3D" id="2.40.160.20">
    <property type="match status" value="1"/>
</dbReference>
<sequence length="222" mass="24376">MDKKTATAGCVLTLLPLVGWAQTPAQNAELAPTQQHSQYFVSLKAGLSQISNSDQRLTSATEKQEADTTRSEGFGGANIGIFSPDGRSRLYYSYEHHTSESEFTNNLSYETVANLHLLSADYLFRNGEEIRPFVGLHFGYAWVESESDLQGGFDVSGTVFGVQAGVNWAVMDQFAMELGVRHSRLPADIKTWDGVDSSGNPVQFESQQNGVSSMYAAVSYYF</sequence>
<gene>
    <name evidence="3" type="ORF">NNL38_18915</name>
</gene>
<reference evidence="3" key="1">
    <citation type="submission" date="2022-07" db="EMBL/GenBank/DDBJ databases">
        <title>Genome sequencing of Photobacterium atrarenae GJH2-4.</title>
        <authorList>
            <person name="Park S.-J."/>
        </authorList>
    </citation>
    <scope>NUCLEOTIDE SEQUENCE</scope>
    <source>
        <strain evidence="3">GJH2-4</strain>
    </source>
</reference>
<dbReference type="Proteomes" id="UP001057998">
    <property type="component" value="Chromosome 2"/>
</dbReference>
<keyword evidence="2" id="KW-0732">Signal</keyword>
<keyword evidence="4" id="KW-1185">Reference proteome</keyword>
<name>A0ABY5GMW7_9GAMM</name>
<protein>
    <submittedName>
        <fullName evidence="3">Porin family protein</fullName>
    </submittedName>
</protein>
<dbReference type="SUPFAM" id="SSF56925">
    <property type="entry name" value="OMPA-like"/>
    <property type="match status" value="1"/>
</dbReference>
<proteinExistence type="predicted"/>
<organism evidence="3 4">
    <name type="scientific">Photobacterium atrarenae</name>
    <dbReference type="NCBI Taxonomy" id="865757"/>
    <lineage>
        <taxon>Bacteria</taxon>
        <taxon>Pseudomonadati</taxon>
        <taxon>Pseudomonadota</taxon>
        <taxon>Gammaproteobacteria</taxon>
        <taxon>Vibrionales</taxon>
        <taxon>Vibrionaceae</taxon>
        <taxon>Photobacterium</taxon>
    </lineage>
</organism>
<evidence type="ECO:0000256" key="1">
    <source>
        <dbReference type="SAM" id="MobiDB-lite"/>
    </source>
</evidence>
<evidence type="ECO:0000313" key="3">
    <source>
        <dbReference type="EMBL" id="UTV30635.1"/>
    </source>
</evidence>
<accession>A0ABY5GMW7</accession>
<dbReference type="InterPro" id="IPR011250">
    <property type="entry name" value="OMP/PagP_B-barrel"/>
</dbReference>
<evidence type="ECO:0000256" key="2">
    <source>
        <dbReference type="SAM" id="SignalP"/>
    </source>
</evidence>